<name>A0AAX6ESV4_IRIPA</name>
<dbReference type="Proteomes" id="UP001140949">
    <property type="component" value="Unassembled WGS sequence"/>
</dbReference>
<sequence>MSPTSPWGPSMTKRSEGSRWKMVFPSRYHARTTGLIWHDLVIGDGLVVLGGDDDGVDAYRYHGVVVIAVIDVDLGLAVGPEPGAGAVLAGLGEPGIELGREDVGERHELRGLLRMNLVNSFC</sequence>
<reference evidence="1" key="2">
    <citation type="submission" date="2023-04" db="EMBL/GenBank/DDBJ databases">
        <authorList>
            <person name="Bruccoleri R.E."/>
            <person name="Oakeley E.J."/>
            <person name="Faust A.-M."/>
            <person name="Dessus-Babus S."/>
            <person name="Altorfer M."/>
            <person name="Burckhardt D."/>
            <person name="Oertli M."/>
            <person name="Naumann U."/>
            <person name="Petersen F."/>
            <person name="Wong J."/>
        </authorList>
    </citation>
    <scope>NUCLEOTIDE SEQUENCE</scope>
    <source>
        <strain evidence="1">GSM-AAB239-AS_SAM_17_03QT</strain>
        <tissue evidence="1">Leaf</tissue>
    </source>
</reference>
<comment type="caution">
    <text evidence="1">The sequence shown here is derived from an EMBL/GenBank/DDBJ whole genome shotgun (WGS) entry which is preliminary data.</text>
</comment>
<evidence type="ECO:0000313" key="1">
    <source>
        <dbReference type="EMBL" id="KAJ6807154.1"/>
    </source>
</evidence>
<accession>A0AAX6ESV4</accession>
<gene>
    <name evidence="2" type="ORF">M6B38_129025</name>
    <name evidence="1" type="ORF">M6B38_173200</name>
</gene>
<keyword evidence="3" id="KW-1185">Reference proteome</keyword>
<organism evidence="1 3">
    <name type="scientific">Iris pallida</name>
    <name type="common">Sweet iris</name>
    <dbReference type="NCBI Taxonomy" id="29817"/>
    <lineage>
        <taxon>Eukaryota</taxon>
        <taxon>Viridiplantae</taxon>
        <taxon>Streptophyta</taxon>
        <taxon>Embryophyta</taxon>
        <taxon>Tracheophyta</taxon>
        <taxon>Spermatophyta</taxon>
        <taxon>Magnoliopsida</taxon>
        <taxon>Liliopsida</taxon>
        <taxon>Asparagales</taxon>
        <taxon>Iridaceae</taxon>
        <taxon>Iridoideae</taxon>
        <taxon>Irideae</taxon>
        <taxon>Iris</taxon>
    </lineage>
</organism>
<protein>
    <submittedName>
        <fullName evidence="1">Uncharacterized protein</fullName>
    </submittedName>
</protein>
<evidence type="ECO:0000313" key="2">
    <source>
        <dbReference type="EMBL" id="KAJ6823797.1"/>
    </source>
</evidence>
<evidence type="ECO:0000313" key="3">
    <source>
        <dbReference type="Proteomes" id="UP001140949"/>
    </source>
</evidence>
<dbReference type="AlphaFoldDB" id="A0AAX6ESV4"/>
<dbReference type="EMBL" id="JANAVB010022597">
    <property type="protein sequence ID" value="KAJ6823797.1"/>
    <property type="molecule type" value="Genomic_DNA"/>
</dbReference>
<dbReference type="EMBL" id="JANAVB010034183">
    <property type="protein sequence ID" value="KAJ6807154.1"/>
    <property type="molecule type" value="Genomic_DNA"/>
</dbReference>
<proteinExistence type="predicted"/>
<reference evidence="1" key="1">
    <citation type="journal article" date="2023" name="GigaByte">
        <title>Genome assembly of the bearded iris, Iris pallida Lam.</title>
        <authorList>
            <person name="Bruccoleri R.E."/>
            <person name="Oakeley E.J."/>
            <person name="Faust A.M.E."/>
            <person name="Altorfer M."/>
            <person name="Dessus-Babus S."/>
            <person name="Burckhardt D."/>
            <person name="Oertli M."/>
            <person name="Naumann U."/>
            <person name="Petersen F."/>
            <person name="Wong J."/>
        </authorList>
    </citation>
    <scope>NUCLEOTIDE SEQUENCE</scope>
    <source>
        <strain evidence="1">GSM-AAB239-AS_SAM_17_03QT</strain>
    </source>
</reference>